<dbReference type="EMBL" id="CP075587">
    <property type="protein sequence ID" value="QYF49278.1"/>
    <property type="molecule type" value="Genomic_DNA"/>
</dbReference>
<dbReference type="Proteomes" id="UP000826014">
    <property type="component" value="Chromosome"/>
</dbReference>
<evidence type="ECO:0000313" key="6">
    <source>
        <dbReference type="EMBL" id="QYF49278.1"/>
    </source>
</evidence>
<evidence type="ECO:0000259" key="5">
    <source>
        <dbReference type="PROSITE" id="PS50011"/>
    </source>
</evidence>
<evidence type="ECO:0000256" key="1">
    <source>
        <dbReference type="ARBA" id="ARBA00022679"/>
    </source>
</evidence>
<dbReference type="GO" id="GO:0004674">
    <property type="term" value="F:protein serine/threonine kinase activity"/>
    <property type="evidence" value="ECO:0007669"/>
    <property type="project" value="UniProtKB-EC"/>
</dbReference>
<dbReference type="PANTHER" id="PTHR43289">
    <property type="entry name" value="MITOGEN-ACTIVATED PROTEIN KINASE KINASE KINASE 20-RELATED"/>
    <property type="match status" value="1"/>
</dbReference>
<dbReference type="InterPro" id="IPR036457">
    <property type="entry name" value="PPM-type-like_dom_sf"/>
</dbReference>
<dbReference type="SMART" id="SM00220">
    <property type="entry name" value="S_TKc"/>
    <property type="match status" value="1"/>
</dbReference>
<dbReference type="PROSITE" id="PS00108">
    <property type="entry name" value="PROTEIN_KINASE_ST"/>
    <property type="match status" value="1"/>
</dbReference>
<keyword evidence="4" id="KW-0067">ATP-binding</keyword>
<reference evidence="6 7" key="1">
    <citation type="journal article" date="2022" name="bioRxiv">
        <title>Ecology and evolution of chlamydial symbionts of arthropods.</title>
        <authorList>
            <person name="Halter T."/>
            <person name="Koestlbacher S."/>
            <person name="Collingro A."/>
            <person name="Sixt B.S."/>
            <person name="Toenshoff E.R."/>
            <person name="Hendrickx F."/>
            <person name="Kostanjsek R."/>
            <person name="Horn M."/>
        </authorList>
    </citation>
    <scope>NUCLEOTIDE SEQUENCE [LARGE SCALE GENOMIC DNA]</scope>
    <source>
        <strain evidence="6">W744xW776</strain>
    </source>
</reference>
<evidence type="ECO:0000256" key="2">
    <source>
        <dbReference type="ARBA" id="ARBA00022741"/>
    </source>
</evidence>
<protein>
    <submittedName>
        <fullName evidence="6">Serine/threonine-protein kinase PknD</fullName>
        <ecNumber evidence="6">2.7.11.1</ecNumber>
    </submittedName>
</protein>
<evidence type="ECO:0000256" key="4">
    <source>
        <dbReference type="ARBA" id="ARBA00022840"/>
    </source>
</evidence>
<name>A0ABX8V245_9BACT</name>
<dbReference type="EC" id="2.7.11.1" evidence="6"/>
<sequence>MVEYSFYKQNTLPDLVGKEDIPLPEKIGPYKIESLLNKGGMSLLYLGLDPKTKKPLAIKVLSPNHINHPEAVEHFLREAKAISVSNHPNIVKLYGEGSWEKGLYIAMELINGVSLRQFIVQHSLSIRRVLDISLQVAYALQHLHSLRIIHRDVKPENILITEGGEVKLIDFGIAQLQDEQDQFALPSYFIGTPNYMSPEQKENPSHLSFASDVYSLGIILYELISGKLSYGAINLTSIPKGLRHILVKALAISVSERYQTTEEFIHDVSFYLQSKELEKEYAGPDQVKEVYEALYSAFQLTLPKVPPSWSHADIGLAKWHGVQFGLYYDFIRLPNNCLCILLASSTTTTMETTICMSSLQGMIHMYTHQLNLSKIDELTSSLNQLLCKQACPIIFNALVLDPLQDKLSCISCGYDSLIHISQESFHPRTIVAKNPVLGTNPQLEFSETIDNWDIGDTLILHTFDVSDKNTELANFEKMFFEEIKEHLLFSAQRQAETVLRSIVHDPIASNAVSKALICIQRIS</sequence>
<dbReference type="Gene3D" id="1.10.510.10">
    <property type="entry name" value="Transferase(Phosphotransferase) domain 1"/>
    <property type="match status" value="1"/>
</dbReference>
<dbReference type="PROSITE" id="PS50011">
    <property type="entry name" value="PROTEIN_KINASE_DOM"/>
    <property type="match status" value="1"/>
</dbReference>
<proteinExistence type="predicted"/>
<keyword evidence="2" id="KW-0547">Nucleotide-binding</keyword>
<gene>
    <name evidence="6" type="ORF">RHABOEDO_001584</name>
</gene>
<keyword evidence="1 6" id="KW-0808">Transferase</keyword>
<evidence type="ECO:0000256" key="3">
    <source>
        <dbReference type="ARBA" id="ARBA00022777"/>
    </source>
</evidence>
<dbReference type="PANTHER" id="PTHR43289:SF6">
    <property type="entry name" value="SERINE_THREONINE-PROTEIN KINASE NEKL-3"/>
    <property type="match status" value="1"/>
</dbReference>
<dbReference type="InterPro" id="IPR000719">
    <property type="entry name" value="Prot_kinase_dom"/>
</dbReference>
<accession>A0ABX8V245</accession>
<keyword evidence="7" id="KW-1185">Reference proteome</keyword>
<dbReference type="CDD" id="cd14014">
    <property type="entry name" value="STKc_PknB_like"/>
    <property type="match status" value="1"/>
</dbReference>
<dbReference type="Pfam" id="PF00069">
    <property type="entry name" value="Pkinase"/>
    <property type="match status" value="1"/>
</dbReference>
<evidence type="ECO:0000313" key="7">
    <source>
        <dbReference type="Proteomes" id="UP000826014"/>
    </source>
</evidence>
<dbReference type="InterPro" id="IPR011009">
    <property type="entry name" value="Kinase-like_dom_sf"/>
</dbReference>
<organism evidence="6 7">
    <name type="scientific">Candidatus Rhabdochlamydia oedothoracis</name>
    <dbReference type="NCBI Taxonomy" id="2720720"/>
    <lineage>
        <taxon>Bacteria</taxon>
        <taxon>Pseudomonadati</taxon>
        <taxon>Chlamydiota</taxon>
        <taxon>Chlamydiia</taxon>
        <taxon>Parachlamydiales</taxon>
        <taxon>Candidatus Rhabdochlamydiaceae</taxon>
        <taxon>Candidatus Rhabdochlamydia</taxon>
    </lineage>
</organism>
<dbReference type="RefSeq" id="WP_215216883.1">
    <property type="nucleotide sequence ID" value="NZ_CP075587.1"/>
</dbReference>
<dbReference type="InterPro" id="IPR008271">
    <property type="entry name" value="Ser/Thr_kinase_AS"/>
</dbReference>
<feature type="domain" description="Protein kinase" evidence="5">
    <location>
        <begin position="30"/>
        <end position="298"/>
    </location>
</feature>
<dbReference type="SUPFAM" id="SSF56112">
    <property type="entry name" value="Protein kinase-like (PK-like)"/>
    <property type="match status" value="1"/>
</dbReference>
<dbReference type="Gene3D" id="3.60.40.10">
    <property type="entry name" value="PPM-type phosphatase domain"/>
    <property type="match status" value="1"/>
</dbReference>
<keyword evidence="3 6" id="KW-0418">Kinase</keyword>